<feature type="region of interest" description="Disordered" evidence="1">
    <location>
        <begin position="1"/>
        <end position="24"/>
    </location>
</feature>
<keyword evidence="2" id="KW-0472">Membrane</keyword>
<evidence type="ECO:0000313" key="4">
    <source>
        <dbReference type="Proteomes" id="UP000308549"/>
    </source>
</evidence>
<sequence length="299" mass="33424">MPTSSHHEKLPTYQEARAMSHPQPVQPEHWLPDYEMNLNKNLHAFGDPEAQHSTAVVDEKQRATHSRRQLSRLQILWISAIALFALGGIVTAIVVGSLRRELQYQAADVATPNTTVPETPTQTRASLLAPRSSSPLAQDEVVIVTVTVTAYHDGHHDIQQLRANNLQLPPNQSHQQQHHHLKHLNLKTQHLLPFHNRHDEIKRQLPAINLHAHHRSNRHNNLSSSNNNDSYDPNSRSIHVTSSGGTIVNRRGHRRRNDQLGATTTTTDDVKLGEGAAKGQRIAYQRASVRGGLKGEGEI</sequence>
<dbReference type="Proteomes" id="UP000308549">
    <property type="component" value="Unassembled WGS sequence"/>
</dbReference>
<organism evidence="3 4">
    <name type="scientific">Salinomyces thailandicus</name>
    <dbReference type="NCBI Taxonomy" id="706561"/>
    <lineage>
        <taxon>Eukaryota</taxon>
        <taxon>Fungi</taxon>
        <taxon>Dikarya</taxon>
        <taxon>Ascomycota</taxon>
        <taxon>Pezizomycotina</taxon>
        <taxon>Dothideomycetes</taxon>
        <taxon>Dothideomycetidae</taxon>
        <taxon>Mycosphaerellales</taxon>
        <taxon>Teratosphaeriaceae</taxon>
        <taxon>Salinomyces</taxon>
    </lineage>
</organism>
<comment type="caution">
    <text evidence="3">The sequence shown here is derived from an EMBL/GenBank/DDBJ whole genome shotgun (WGS) entry which is preliminary data.</text>
</comment>
<dbReference type="OrthoDB" id="3940615at2759"/>
<evidence type="ECO:0000313" key="3">
    <source>
        <dbReference type="EMBL" id="TKA32821.1"/>
    </source>
</evidence>
<reference evidence="3 4" key="1">
    <citation type="submission" date="2017-03" db="EMBL/GenBank/DDBJ databases">
        <title>Genomes of endolithic fungi from Antarctica.</title>
        <authorList>
            <person name="Coleine C."/>
            <person name="Masonjones S."/>
            <person name="Stajich J.E."/>
        </authorList>
    </citation>
    <scope>NUCLEOTIDE SEQUENCE [LARGE SCALE GENOMIC DNA]</scope>
    <source>
        <strain evidence="3 4">CCFEE 6315</strain>
    </source>
</reference>
<protein>
    <submittedName>
        <fullName evidence="3">Uncharacterized protein</fullName>
    </submittedName>
</protein>
<keyword evidence="4" id="KW-1185">Reference proteome</keyword>
<name>A0A4U0UBI6_9PEZI</name>
<dbReference type="AlphaFoldDB" id="A0A4U0UBI6"/>
<feature type="compositionally biased region" description="Basic and acidic residues" evidence="1">
    <location>
        <begin position="1"/>
        <end position="10"/>
    </location>
</feature>
<evidence type="ECO:0000256" key="1">
    <source>
        <dbReference type="SAM" id="MobiDB-lite"/>
    </source>
</evidence>
<proteinExistence type="predicted"/>
<feature type="region of interest" description="Disordered" evidence="1">
    <location>
        <begin position="216"/>
        <end position="273"/>
    </location>
</feature>
<evidence type="ECO:0000256" key="2">
    <source>
        <dbReference type="SAM" id="Phobius"/>
    </source>
</evidence>
<keyword evidence="2" id="KW-0812">Transmembrane</keyword>
<feature type="compositionally biased region" description="Low complexity" evidence="1">
    <location>
        <begin position="219"/>
        <end position="237"/>
    </location>
</feature>
<gene>
    <name evidence="3" type="ORF">B0A50_01046</name>
</gene>
<keyword evidence="2" id="KW-1133">Transmembrane helix</keyword>
<feature type="transmembrane region" description="Helical" evidence="2">
    <location>
        <begin position="75"/>
        <end position="98"/>
    </location>
</feature>
<accession>A0A4U0UBI6</accession>
<dbReference type="EMBL" id="NAJL01000004">
    <property type="protein sequence ID" value="TKA32821.1"/>
    <property type="molecule type" value="Genomic_DNA"/>
</dbReference>